<evidence type="ECO:0000256" key="7">
    <source>
        <dbReference type="ARBA" id="ARBA00023288"/>
    </source>
</evidence>
<evidence type="ECO:0008006" key="11">
    <source>
        <dbReference type="Google" id="ProtNLM"/>
    </source>
</evidence>
<proteinExistence type="predicted"/>
<evidence type="ECO:0000256" key="8">
    <source>
        <dbReference type="SAM" id="SignalP"/>
    </source>
</evidence>
<reference evidence="9" key="1">
    <citation type="submission" date="2025-08" db="UniProtKB">
        <authorList>
            <consortium name="Ensembl"/>
        </authorList>
    </citation>
    <scope>IDENTIFICATION</scope>
</reference>
<keyword evidence="5" id="KW-1015">Disulfide bond</keyword>
<name>A0A8D2QLU4_ZOSLA</name>
<protein>
    <recommendedName>
        <fullName evidence="11">MAC-inhibitory protein</fullName>
    </recommendedName>
</protein>
<evidence type="ECO:0000256" key="6">
    <source>
        <dbReference type="ARBA" id="ARBA00023180"/>
    </source>
</evidence>
<evidence type="ECO:0000256" key="1">
    <source>
        <dbReference type="ARBA" id="ARBA00004589"/>
    </source>
</evidence>
<comment type="subcellular location">
    <subcellularLocation>
        <location evidence="1">Membrane</location>
        <topology evidence="1">Lipid-anchor</topology>
        <topology evidence="1">GPI-anchor</topology>
    </subcellularLocation>
</comment>
<evidence type="ECO:0000256" key="4">
    <source>
        <dbReference type="ARBA" id="ARBA00023136"/>
    </source>
</evidence>
<feature type="signal peptide" evidence="8">
    <location>
        <begin position="1"/>
        <end position="19"/>
    </location>
</feature>
<evidence type="ECO:0000256" key="5">
    <source>
        <dbReference type="ARBA" id="ARBA00023157"/>
    </source>
</evidence>
<dbReference type="Proteomes" id="UP000694401">
    <property type="component" value="Unassembled WGS sequence"/>
</dbReference>
<dbReference type="Pfam" id="PF25152">
    <property type="entry name" value="CD59"/>
    <property type="match status" value="1"/>
</dbReference>
<keyword evidence="3 8" id="KW-0732">Signal</keyword>
<dbReference type="InterPro" id="IPR045860">
    <property type="entry name" value="Snake_toxin-like_sf"/>
</dbReference>
<dbReference type="SUPFAM" id="SSF57302">
    <property type="entry name" value="Snake toxin-like"/>
    <property type="match status" value="1"/>
</dbReference>
<keyword evidence="10" id="KW-1185">Reference proteome</keyword>
<organism evidence="9 10">
    <name type="scientific">Zosterops lateralis melanops</name>
    <dbReference type="NCBI Taxonomy" id="1220523"/>
    <lineage>
        <taxon>Eukaryota</taxon>
        <taxon>Metazoa</taxon>
        <taxon>Chordata</taxon>
        <taxon>Craniata</taxon>
        <taxon>Vertebrata</taxon>
        <taxon>Euteleostomi</taxon>
        <taxon>Archelosauria</taxon>
        <taxon>Archosauria</taxon>
        <taxon>Dinosauria</taxon>
        <taxon>Saurischia</taxon>
        <taxon>Theropoda</taxon>
        <taxon>Coelurosauria</taxon>
        <taxon>Aves</taxon>
        <taxon>Neognathae</taxon>
        <taxon>Neoaves</taxon>
        <taxon>Telluraves</taxon>
        <taxon>Australaves</taxon>
        <taxon>Passeriformes</taxon>
        <taxon>Sylvioidea</taxon>
        <taxon>Zosteropidae</taxon>
        <taxon>Zosterops</taxon>
    </lineage>
</organism>
<evidence type="ECO:0000256" key="3">
    <source>
        <dbReference type="ARBA" id="ARBA00022729"/>
    </source>
</evidence>
<evidence type="ECO:0000313" key="9">
    <source>
        <dbReference type="Ensembl" id="ENSZLMP00000001583.1"/>
    </source>
</evidence>
<dbReference type="Ensembl" id="ENSZLMT00000001652.1">
    <property type="protein sequence ID" value="ENSZLMP00000001583.1"/>
    <property type="gene ID" value="ENSZLMG00000001217.1"/>
</dbReference>
<reference evidence="9" key="2">
    <citation type="submission" date="2025-09" db="UniProtKB">
        <authorList>
            <consortium name="Ensembl"/>
        </authorList>
    </citation>
    <scope>IDENTIFICATION</scope>
</reference>
<dbReference type="AlphaFoldDB" id="A0A8D2QLU4"/>
<dbReference type="CDD" id="cd23554">
    <property type="entry name" value="TFP_LU_ECD_CD59"/>
    <property type="match status" value="1"/>
</dbReference>
<feature type="chain" id="PRO_5034872096" description="MAC-inhibitory protein" evidence="8">
    <location>
        <begin position="20"/>
        <end position="110"/>
    </location>
</feature>
<keyword evidence="6" id="KW-0325">Glycoprotein</keyword>
<sequence length="110" mass="12388">FFSFFSFLMLLLLSQCYHCDNSPTVCRTNSTCLPTEDTCLQLKFGKLRTFSCWKSSQCSVNEIADSFFLDNFDFFCCEHDLCNESAITGVNKAAFSIASMCVVTLHLSPC</sequence>
<evidence type="ECO:0000256" key="2">
    <source>
        <dbReference type="ARBA" id="ARBA00022622"/>
    </source>
</evidence>
<dbReference type="GO" id="GO:0098552">
    <property type="term" value="C:side of membrane"/>
    <property type="evidence" value="ECO:0007669"/>
    <property type="project" value="UniProtKB-KW"/>
</dbReference>
<keyword evidence="4" id="KW-0472">Membrane</keyword>
<dbReference type="InterPro" id="IPR056949">
    <property type="entry name" value="CD59"/>
</dbReference>
<evidence type="ECO:0000313" key="10">
    <source>
        <dbReference type="Proteomes" id="UP000694401"/>
    </source>
</evidence>
<keyword evidence="2" id="KW-0336">GPI-anchor</keyword>
<dbReference type="GO" id="GO:0030154">
    <property type="term" value="P:cell differentiation"/>
    <property type="evidence" value="ECO:0007669"/>
    <property type="project" value="UniProtKB-ARBA"/>
</dbReference>
<dbReference type="Gene3D" id="2.10.60.10">
    <property type="entry name" value="CD59"/>
    <property type="match status" value="1"/>
</dbReference>
<accession>A0A8D2QLU4</accession>
<keyword evidence="7" id="KW-0449">Lipoprotein</keyword>